<organism evidence="1 2">
    <name type="scientific">Melia azedarach</name>
    <name type="common">Chinaberry tree</name>
    <dbReference type="NCBI Taxonomy" id="155640"/>
    <lineage>
        <taxon>Eukaryota</taxon>
        <taxon>Viridiplantae</taxon>
        <taxon>Streptophyta</taxon>
        <taxon>Embryophyta</taxon>
        <taxon>Tracheophyta</taxon>
        <taxon>Spermatophyta</taxon>
        <taxon>Magnoliopsida</taxon>
        <taxon>eudicotyledons</taxon>
        <taxon>Gunneridae</taxon>
        <taxon>Pentapetalae</taxon>
        <taxon>rosids</taxon>
        <taxon>malvids</taxon>
        <taxon>Sapindales</taxon>
        <taxon>Meliaceae</taxon>
        <taxon>Melia</taxon>
    </lineage>
</organism>
<name>A0ACC1YFE4_MELAZ</name>
<evidence type="ECO:0000313" key="2">
    <source>
        <dbReference type="Proteomes" id="UP001164539"/>
    </source>
</evidence>
<proteinExistence type="predicted"/>
<accession>A0ACC1YFE4</accession>
<reference evidence="1 2" key="1">
    <citation type="journal article" date="2023" name="Science">
        <title>Complex scaffold remodeling in plant triterpene biosynthesis.</title>
        <authorList>
            <person name="De La Pena R."/>
            <person name="Hodgson H."/>
            <person name="Liu J.C."/>
            <person name="Stephenson M.J."/>
            <person name="Martin A.C."/>
            <person name="Owen C."/>
            <person name="Harkess A."/>
            <person name="Leebens-Mack J."/>
            <person name="Jimenez L.E."/>
            <person name="Osbourn A."/>
            <person name="Sattely E.S."/>
        </authorList>
    </citation>
    <scope>NUCLEOTIDE SEQUENCE [LARGE SCALE GENOMIC DNA]</scope>
    <source>
        <strain evidence="2">cv. JPN11</strain>
        <tissue evidence="1">Leaf</tissue>
    </source>
</reference>
<dbReference type="EMBL" id="CM051396">
    <property type="protein sequence ID" value="KAJ4722131.1"/>
    <property type="molecule type" value="Genomic_DNA"/>
</dbReference>
<evidence type="ECO:0000313" key="1">
    <source>
        <dbReference type="EMBL" id="KAJ4722131.1"/>
    </source>
</evidence>
<comment type="caution">
    <text evidence="1">The sequence shown here is derived from an EMBL/GenBank/DDBJ whole genome shotgun (WGS) entry which is preliminary data.</text>
</comment>
<sequence length="571" mass="63365">MNFGNEAQDNKKKKITIISIASLVLVAMVVGAAVGISRNSTGGDSKPEGSGQIATSSKAIRSICQPTDYRQTCETSLTKSAPNETDPKELIKVGFRLAMDEIKAAMKNSTTLKEAAKDPRTKQALENCQHLMDYAVDDLNNSVTHMGAFDIAKVHNYVENLRVWLTGAITFQESCVYEFQNITGSDAGDQMKNMLNTSRELTANGLDMVTDLSSVIKSFNSQNTQRRLFSEDGEIPSWVSEGRRRLLAETRANIKPDVIVAQDGSGKYKTISEALKYVPVKNPMNKTFVIYIKEGIYSEYVTVTKQMNNVMFIGDGPTKTKVTGNKNYADGTQTMNTATVAIVGPNFMAKDMGFENTAGAEKHQAVALRVQSDNSVFYNCQMDAFQDTLYVHAHRQFYRDCTISGTIDFVFGDAAAVLQNCKLIIRKPMKGQSCIVTAQGRTKDNAVSGIVLQNCTITGEKDYYPVKNKNKAYLGRPWKEFSRTIVMQSDIEDIIQPEGWLPWNGDFALNTSWYAEFRNRGTGSVQTKRVTWQGIKKITPEQAADFTVGKFYTDEFIKPTGVPYTVGMMNV</sequence>
<dbReference type="Proteomes" id="UP001164539">
    <property type="component" value="Chromosome 3"/>
</dbReference>
<keyword evidence="2" id="KW-1185">Reference proteome</keyword>
<gene>
    <name evidence="1" type="ORF">OWV82_005685</name>
</gene>
<protein>
    <submittedName>
        <fullName evidence="1">Pectinesterase</fullName>
    </submittedName>
</protein>